<dbReference type="EMBL" id="JAQOWY010000897">
    <property type="protein sequence ID" value="KAK1838144.1"/>
    <property type="molecule type" value="Genomic_DNA"/>
</dbReference>
<reference evidence="1" key="1">
    <citation type="submission" date="2023-01" db="EMBL/GenBank/DDBJ databases">
        <title>Colletotrichum chrysophilum M932 genome sequence.</title>
        <authorList>
            <person name="Baroncelli R."/>
        </authorList>
    </citation>
    <scope>NUCLEOTIDE SEQUENCE</scope>
    <source>
        <strain evidence="1">M932</strain>
    </source>
</reference>
<organism evidence="1 2">
    <name type="scientific">Colletotrichum chrysophilum</name>
    <dbReference type="NCBI Taxonomy" id="1836956"/>
    <lineage>
        <taxon>Eukaryota</taxon>
        <taxon>Fungi</taxon>
        <taxon>Dikarya</taxon>
        <taxon>Ascomycota</taxon>
        <taxon>Pezizomycotina</taxon>
        <taxon>Sordariomycetes</taxon>
        <taxon>Hypocreomycetidae</taxon>
        <taxon>Glomerellales</taxon>
        <taxon>Glomerellaceae</taxon>
        <taxon>Colletotrichum</taxon>
        <taxon>Colletotrichum gloeosporioides species complex</taxon>
    </lineage>
</organism>
<evidence type="ECO:0000313" key="2">
    <source>
        <dbReference type="Proteomes" id="UP001243330"/>
    </source>
</evidence>
<name>A0AAD9A309_9PEZI</name>
<dbReference type="AlphaFoldDB" id="A0AAD9A309"/>
<dbReference type="Proteomes" id="UP001243330">
    <property type="component" value="Unassembled WGS sequence"/>
</dbReference>
<sequence length="283" mass="31368">MVVFVDLEEDDEPLHVLEARRLAAAAAAVTQRIEARNREYQRQFYRPNMAAVAVSVPVPAPAMHMAPPAAAAAAAAPEPSPTFQSAATEALGCYPVVMAIAEHIDLNTLDSLARTCRMVRQGLLQYRNILLSSTLHCSNELDPVDPESTFRYRARASNWYYMEDGRAYNGKSGSCARDLVTECRRCETVVCRNCAIKPPASTVLKDRHRRLCQPCVKAPIAALVNPALDPETPLTHDAVRREICRCELDGVWLCQPCGRSMRAADQDYRRYVTSATNTNELTC</sequence>
<evidence type="ECO:0000313" key="1">
    <source>
        <dbReference type="EMBL" id="KAK1838144.1"/>
    </source>
</evidence>
<proteinExistence type="predicted"/>
<accession>A0AAD9A309</accession>
<gene>
    <name evidence="1" type="ORF">CCHR01_19234</name>
</gene>
<comment type="caution">
    <text evidence="1">The sequence shown here is derived from an EMBL/GenBank/DDBJ whole genome shotgun (WGS) entry which is preliminary data.</text>
</comment>
<keyword evidence="2" id="KW-1185">Reference proteome</keyword>
<protein>
    <submittedName>
        <fullName evidence="1">Uncharacterized protein</fullName>
    </submittedName>
</protein>